<sequence length="259" mass="28046">MIKLEERRASIQPIKSKLKISILDDGDVKKINETALNIIEEIGVVFPSEKALKIFSDAGAKVDFEKQNVKIPRHLVTDYLKKAPGCYTLAGRRPELDAKIGGGNGTYFYCTGEVPHVVDLETGERRRSVKSDAENAAKIFDYFPIVFSIFSPVCAGDKGVTSPIHAVEACFNNSEKHVQSESVMGEISARYTIEMASVIAGGRDKLRERPIYSLLTCGVAPLSQDKGGIESALAFAEAGLPVGIMSMPIIGLTAPPYPA</sequence>
<evidence type="ECO:0000256" key="1">
    <source>
        <dbReference type="ARBA" id="ARBA00007137"/>
    </source>
</evidence>
<comment type="caution">
    <text evidence="4">The sequence shown here is derived from an EMBL/GenBank/DDBJ whole genome shotgun (WGS) entry which is preliminary data.</text>
</comment>
<feature type="non-terminal residue" evidence="4">
    <location>
        <position position="259"/>
    </location>
</feature>
<accession>X1GRP5</accession>
<dbReference type="Gene3D" id="3.20.20.480">
    <property type="entry name" value="Trimethylamine methyltransferase-like"/>
    <property type="match status" value="1"/>
</dbReference>
<evidence type="ECO:0000256" key="2">
    <source>
        <dbReference type="ARBA" id="ARBA00022603"/>
    </source>
</evidence>
<reference evidence="4" key="1">
    <citation type="journal article" date="2014" name="Front. Microbiol.">
        <title>High frequency of phylogenetically diverse reductive dehalogenase-homologous genes in deep subseafloor sedimentary metagenomes.</title>
        <authorList>
            <person name="Kawai M."/>
            <person name="Futagami T."/>
            <person name="Toyoda A."/>
            <person name="Takaki Y."/>
            <person name="Nishi S."/>
            <person name="Hori S."/>
            <person name="Arai W."/>
            <person name="Tsubouchi T."/>
            <person name="Morono Y."/>
            <person name="Uchiyama I."/>
            <person name="Ito T."/>
            <person name="Fujiyama A."/>
            <person name="Inagaki F."/>
            <person name="Takami H."/>
        </authorList>
    </citation>
    <scope>NUCLEOTIDE SEQUENCE</scope>
    <source>
        <strain evidence="4">Expedition CK06-06</strain>
    </source>
</reference>
<protein>
    <recommendedName>
        <fullName evidence="5">Trimethylamine methyltransferase</fullName>
    </recommendedName>
</protein>
<evidence type="ECO:0000256" key="3">
    <source>
        <dbReference type="ARBA" id="ARBA00022679"/>
    </source>
</evidence>
<dbReference type="GO" id="GO:0015948">
    <property type="term" value="P:methanogenesis"/>
    <property type="evidence" value="ECO:0007669"/>
    <property type="project" value="InterPro"/>
</dbReference>
<dbReference type="EMBL" id="BARU01021465">
    <property type="protein sequence ID" value="GAH60546.1"/>
    <property type="molecule type" value="Genomic_DNA"/>
</dbReference>
<gene>
    <name evidence="4" type="ORF">S03H2_35118</name>
</gene>
<dbReference type="InterPro" id="IPR038601">
    <property type="entry name" value="MttB-like_sf"/>
</dbReference>
<proteinExistence type="inferred from homology"/>
<evidence type="ECO:0000313" key="4">
    <source>
        <dbReference type="EMBL" id="GAH60546.1"/>
    </source>
</evidence>
<dbReference type="GO" id="GO:0008168">
    <property type="term" value="F:methyltransferase activity"/>
    <property type="evidence" value="ECO:0007669"/>
    <property type="project" value="UniProtKB-KW"/>
</dbReference>
<organism evidence="4">
    <name type="scientific">marine sediment metagenome</name>
    <dbReference type="NCBI Taxonomy" id="412755"/>
    <lineage>
        <taxon>unclassified sequences</taxon>
        <taxon>metagenomes</taxon>
        <taxon>ecological metagenomes</taxon>
    </lineage>
</organism>
<keyword evidence="3" id="KW-0808">Transferase</keyword>
<dbReference type="AlphaFoldDB" id="X1GRP5"/>
<comment type="similarity">
    <text evidence="1">Belongs to the trimethylamine methyltransferase family.</text>
</comment>
<name>X1GRP5_9ZZZZ</name>
<evidence type="ECO:0008006" key="5">
    <source>
        <dbReference type="Google" id="ProtNLM"/>
    </source>
</evidence>
<dbReference type="Pfam" id="PF06253">
    <property type="entry name" value="MTTB"/>
    <property type="match status" value="1"/>
</dbReference>
<keyword evidence="2" id="KW-0489">Methyltransferase</keyword>
<dbReference type="InterPro" id="IPR010426">
    <property type="entry name" value="MTTB_MeTrfase"/>
</dbReference>
<dbReference type="GO" id="GO:0032259">
    <property type="term" value="P:methylation"/>
    <property type="evidence" value="ECO:0007669"/>
    <property type="project" value="UniProtKB-KW"/>
</dbReference>